<gene>
    <name evidence="1" type="ORF">SINU_11920</name>
</gene>
<proteinExistence type="predicted"/>
<keyword evidence="2" id="KW-1185">Reference proteome</keyword>
<dbReference type="EMBL" id="AFVQ02000175">
    <property type="protein sequence ID" value="KLI01707.1"/>
    <property type="molecule type" value="Genomic_DNA"/>
</dbReference>
<comment type="caution">
    <text evidence="1">The sequence shown here is derived from an EMBL/GenBank/DDBJ whole genome shotgun (WGS) entry which is preliminary data.</text>
</comment>
<sequence length="197" mass="22481">MWVYVSHNGDDPGNASSGKYYYMTGIVNPVYDSASFKHFDNTNKVWKVSENGGSGTVWYPDSQGRYGGYMNDNDSWGLYRLSAMNRSVYGDSWASRDGIGSKYTLRHDCKYYYIYDIAYSYKGIIPAGSIVEIKYGYGYTPSELNNFKNTAYDGTAHKSFSGWWDTSGHFHDVGGGKYYLLDPDFDYRPNDYKINTK</sequence>
<name>A0A0U1QLM3_9BACL</name>
<protein>
    <submittedName>
        <fullName evidence="1">Uncharacterized protein</fullName>
    </submittedName>
</protein>
<organism evidence="1 2">
    <name type="scientific">Sporolactobacillus inulinus CASD</name>
    <dbReference type="NCBI Taxonomy" id="1069536"/>
    <lineage>
        <taxon>Bacteria</taxon>
        <taxon>Bacillati</taxon>
        <taxon>Bacillota</taxon>
        <taxon>Bacilli</taxon>
        <taxon>Bacillales</taxon>
        <taxon>Sporolactobacillaceae</taxon>
        <taxon>Sporolactobacillus</taxon>
    </lineage>
</organism>
<evidence type="ECO:0000313" key="1">
    <source>
        <dbReference type="EMBL" id="KLI01707.1"/>
    </source>
</evidence>
<evidence type="ECO:0000313" key="2">
    <source>
        <dbReference type="Proteomes" id="UP000035553"/>
    </source>
</evidence>
<dbReference type="AlphaFoldDB" id="A0A0U1QLM3"/>
<dbReference type="Proteomes" id="UP000035553">
    <property type="component" value="Unassembled WGS sequence"/>
</dbReference>
<reference evidence="1 2" key="1">
    <citation type="journal article" date="2011" name="J. Bacteriol.">
        <title>Draft genome sequence of Sporolactobacillus inulinus strain CASD, an efficient D-lactic acid-producing bacterium with high-concentration lactate tolerance capability.</title>
        <authorList>
            <person name="Yu B."/>
            <person name="Su F."/>
            <person name="Wang L."/>
            <person name="Xu K."/>
            <person name="Zhao B."/>
            <person name="Xu P."/>
        </authorList>
    </citation>
    <scope>NUCLEOTIDE SEQUENCE [LARGE SCALE GENOMIC DNA]</scope>
    <source>
        <strain evidence="1 2">CASD</strain>
    </source>
</reference>
<accession>A0A0U1QLM3</accession>